<protein>
    <submittedName>
        <fullName evidence="2">Uncharacterized protein</fullName>
    </submittedName>
</protein>
<feature type="transmembrane region" description="Helical" evidence="1">
    <location>
        <begin position="72"/>
        <end position="88"/>
    </location>
</feature>
<comment type="caution">
    <text evidence="2">The sequence shown here is derived from an EMBL/GenBank/DDBJ whole genome shotgun (WGS) entry which is preliminary data.</text>
</comment>
<feature type="transmembrane region" description="Helical" evidence="1">
    <location>
        <begin position="7"/>
        <end position="30"/>
    </location>
</feature>
<keyword evidence="1" id="KW-1133">Transmembrane helix</keyword>
<evidence type="ECO:0000313" key="3">
    <source>
        <dbReference type="Proteomes" id="UP000618319"/>
    </source>
</evidence>
<keyword evidence="1" id="KW-0812">Transmembrane</keyword>
<feature type="transmembrane region" description="Helical" evidence="1">
    <location>
        <begin position="42"/>
        <end position="60"/>
    </location>
</feature>
<keyword evidence="3" id="KW-1185">Reference proteome</keyword>
<dbReference type="RefSeq" id="WP_196940382.1">
    <property type="nucleotide sequence ID" value="NZ_MU158690.1"/>
</dbReference>
<gene>
    <name evidence="2" type="ORF">C4F40_01830</name>
</gene>
<keyword evidence="1" id="KW-0472">Membrane</keyword>
<accession>A0ABR9T2A9</accession>
<evidence type="ECO:0000313" key="2">
    <source>
        <dbReference type="EMBL" id="MBE8719468.1"/>
    </source>
</evidence>
<sequence>MYILHKPLAWTGVGISTLSTVFCPFLRVPLVGNWNLYQTDTSLFVTTIGLLAVCVSLLFIRKVNAFRVVTRLFAGWTVLGFLAVYFKINNYFGMKLVDGVLARTLHLKWGWFFLFLGALILILSARKVKVIKEDQS</sequence>
<dbReference type="EMBL" id="PSKQ01000012">
    <property type="protein sequence ID" value="MBE8719468.1"/>
    <property type="molecule type" value="Genomic_DNA"/>
</dbReference>
<feature type="transmembrane region" description="Helical" evidence="1">
    <location>
        <begin position="108"/>
        <end position="125"/>
    </location>
</feature>
<proteinExistence type="predicted"/>
<evidence type="ECO:0000256" key="1">
    <source>
        <dbReference type="SAM" id="Phobius"/>
    </source>
</evidence>
<organism evidence="2 3">
    <name type="scientific">Sphingobacterium pedocola</name>
    <dbReference type="NCBI Taxonomy" id="2082722"/>
    <lineage>
        <taxon>Bacteria</taxon>
        <taxon>Pseudomonadati</taxon>
        <taxon>Bacteroidota</taxon>
        <taxon>Sphingobacteriia</taxon>
        <taxon>Sphingobacteriales</taxon>
        <taxon>Sphingobacteriaceae</taxon>
        <taxon>Sphingobacterium</taxon>
    </lineage>
</organism>
<dbReference type="Proteomes" id="UP000618319">
    <property type="component" value="Unassembled WGS sequence"/>
</dbReference>
<name>A0ABR9T2A9_9SPHI</name>
<reference evidence="2 3" key="1">
    <citation type="submission" date="2018-02" db="EMBL/GenBank/DDBJ databases">
        <title>Sphingobacterium KA21.</title>
        <authorList>
            <person name="Vasarhelyi B.M."/>
            <person name="Deshmukh S."/>
            <person name="Balint B."/>
            <person name="Kukolya J."/>
        </authorList>
    </citation>
    <scope>NUCLEOTIDE SEQUENCE [LARGE SCALE GENOMIC DNA]</scope>
    <source>
        <strain evidence="2 3">Ka21</strain>
    </source>
</reference>